<accession>A0A383DXF3</accession>
<protein>
    <recommendedName>
        <fullName evidence="2">Guanylate cyclase domain-containing protein</fullName>
    </recommendedName>
</protein>
<evidence type="ECO:0000256" key="1">
    <source>
        <dbReference type="SAM" id="Phobius"/>
    </source>
</evidence>
<dbReference type="SUPFAM" id="SSF55073">
    <property type="entry name" value="Nucleotide cyclase"/>
    <property type="match status" value="1"/>
</dbReference>
<dbReference type="SMART" id="SM00044">
    <property type="entry name" value="CYCc"/>
    <property type="match status" value="1"/>
</dbReference>
<dbReference type="AlphaFoldDB" id="A0A383DXF3"/>
<dbReference type="PROSITE" id="PS50125">
    <property type="entry name" value="GUANYLATE_CYCLASE_2"/>
    <property type="match status" value="1"/>
</dbReference>
<keyword evidence="1" id="KW-0812">Transmembrane</keyword>
<dbReference type="InterPro" id="IPR050697">
    <property type="entry name" value="Adenylyl/Guanylyl_Cyclase_3/4"/>
</dbReference>
<sequence length="214" mass="23702">MNNKKISTKKLKAIVFTDIVNFTKISAEDEESALQIIDKQRDLLRPIVLENEGEWLKEIGDGLLFSFDSSINAVRCSMQIQQTLKDVDDFKIRIGIHQGDIFIKGGDIYGDDVNIASRVEGFSPIGGISISDKVYKDIQGIKDIETAFIGHKPLKGVSQETKVRCIISNNLPKDKGNLLPKIIGNANLYFGTLIIFVFSLMSILIISNPESASV</sequence>
<keyword evidence="1" id="KW-0472">Membrane</keyword>
<dbReference type="InterPro" id="IPR001054">
    <property type="entry name" value="A/G_cyclase"/>
</dbReference>
<dbReference type="GO" id="GO:0035556">
    <property type="term" value="P:intracellular signal transduction"/>
    <property type="evidence" value="ECO:0007669"/>
    <property type="project" value="InterPro"/>
</dbReference>
<dbReference type="PANTHER" id="PTHR43081">
    <property type="entry name" value="ADENYLATE CYCLASE, TERMINAL-DIFFERENTIATION SPECIFIC-RELATED"/>
    <property type="match status" value="1"/>
</dbReference>
<feature type="transmembrane region" description="Helical" evidence="1">
    <location>
        <begin position="188"/>
        <end position="207"/>
    </location>
</feature>
<dbReference type="CDD" id="cd07302">
    <property type="entry name" value="CHD"/>
    <property type="match status" value="1"/>
</dbReference>
<dbReference type="PANTHER" id="PTHR43081:SF19">
    <property type="entry name" value="PH-SENSITIVE ADENYLATE CYCLASE RV1264"/>
    <property type="match status" value="1"/>
</dbReference>
<dbReference type="Gene3D" id="3.30.70.1230">
    <property type="entry name" value="Nucleotide cyclase"/>
    <property type="match status" value="1"/>
</dbReference>
<organism evidence="3">
    <name type="scientific">marine metagenome</name>
    <dbReference type="NCBI Taxonomy" id="408172"/>
    <lineage>
        <taxon>unclassified sequences</taxon>
        <taxon>metagenomes</taxon>
        <taxon>ecological metagenomes</taxon>
    </lineage>
</organism>
<feature type="non-terminal residue" evidence="3">
    <location>
        <position position="214"/>
    </location>
</feature>
<proteinExistence type="predicted"/>
<dbReference type="GO" id="GO:0006171">
    <property type="term" value="P:cAMP biosynthetic process"/>
    <property type="evidence" value="ECO:0007669"/>
    <property type="project" value="TreeGrafter"/>
</dbReference>
<reference evidence="3" key="1">
    <citation type="submission" date="2018-05" db="EMBL/GenBank/DDBJ databases">
        <authorList>
            <person name="Lanie J.A."/>
            <person name="Ng W.-L."/>
            <person name="Kazmierczak K.M."/>
            <person name="Andrzejewski T.M."/>
            <person name="Davidsen T.M."/>
            <person name="Wayne K.J."/>
            <person name="Tettelin H."/>
            <person name="Glass J.I."/>
            <person name="Rusch D."/>
            <person name="Podicherti R."/>
            <person name="Tsui H.-C.T."/>
            <person name="Winkler M.E."/>
        </authorList>
    </citation>
    <scope>NUCLEOTIDE SEQUENCE</scope>
</reference>
<name>A0A383DXF3_9ZZZZ</name>
<evidence type="ECO:0000313" key="3">
    <source>
        <dbReference type="EMBL" id="SVE49029.1"/>
    </source>
</evidence>
<gene>
    <name evidence="3" type="ORF">METZ01_LOCUS501883</name>
</gene>
<evidence type="ECO:0000259" key="2">
    <source>
        <dbReference type="PROSITE" id="PS50125"/>
    </source>
</evidence>
<dbReference type="EMBL" id="UINC01220909">
    <property type="protein sequence ID" value="SVE49029.1"/>
    <property type="molecule type" value="Genomic_DNA"/>
</dbReference>
<dbReference type="InterPro" id="IPR029787">
    <property type="entry name" value="Nucleotide_cyclase"/>
</dbReference>
<feature type="domain" description="Guanylate cyclase" evidence="2">
    <location>
        <begin position="13"/>
        <end position="120"/>
    </location>
</feature>
<keyword evidence="1" id="KW-1133">Transmembrane helix</keyword>
<dbReference type="Pfam" id="PF00211">
    <property type="entry name" value="Guanylate_cyc"/>
    <property type="match status" value="1"/>
</dbReference>